<dbReference type="PANTHER" id="PTHR28629">
    <property type="entry name" value="TRIOKINASE/FMN CYCLASE"/>
    <property type="match status" value="1"/>
</dbReference>
<comment type="caution">
    <text evidence="2">The sequence shown here is derived from an EMBL/GenBank/DDBJ whole genome shotgun (WGS) entry which is preliminary data.</text>
</comment>
<dbReference type="Pfam" id="PF02733">
    <property type="entry name" value="Dak1"/>
    <property type="match status" value="1"/>
</dbReference>
<dbReference type="RefSeq" id="WP_339575775.1">
    <property type="nucleotide sequence ID" value="NZ_JBBIAA010000021.1"/>
</dbReference>
<dbReference type="InterPro" id="IPR050861">
    <property type="entry name" value="Dihydroxyacetone_Kinase"/>
</dbReference>
<keyword evidence="3" id="KW-1185">Reference proteome</keyword>
<feature type="domain" description="DhaK" evidence="1">
    <location>
        <begin position="7"/>
        <end position="331"/>
    </location>
</feature>
<dbReference type="PROSITE" id="PS51481">
    <property type="entry name" value="DHAK"/>
    <property type="match status" value="1"/>
</dbReference>
<name>A0ABU8RMS0_9ACTN</name>
<protein>
    <submittedName>
        <fullName evidence="2">Dihydroxyacetone kinase subunit DhaK</fullName>
        <ecNumber evidence="2">2.7.1.121</ecNumber>
    </submittedName>
</protein>
<dbReference type="GO" id="GO:0047324">
    <property type="term" value="F:phosphoenolpyruvate-glycerone phosphotransferase activity"/>
    <property type="evidence" value="ECO:0007669"/>
    <property type="project" value="UniProtKB-EC"/>
</dbReference>
<dbReference type="InterPro" id="IPR004006">
    <property type="entry name" value="DhaK_dom"/>
</dbReference>
<keyword evidence="2" id="KW-0808">Transferase</keyword>
<dbReference type="Proteomes" id="UP001387100">
    <property type="component" value="Unassembled WGS sequence"/>
</dbReference>
<accession>A0ABU8RMS0</accession>
<dbReference type="PANTHER" id="PTHR28629:SF4">
    <property type="entry name" value="TRIOKINASE_FMN CYCLASE"/>
    <property type="match status" value="1"/>
</dbReference>
<dbReference type="Gene3D" id="3.30.1180.20">
    <property type="entry name" value="Dihydroxyacetone kinase, domain 2"/>
    <property type="match status" value="1"/>
</dbReference>
<proteinExistence type="predicted"/>
<dbReference type="Gene3D" id="3.40.50.10440">
    <property type="entry name" value="Dihydroxyacetone kinase, domain 1"/>
    <property type="match status" value="1"/>
</dbReference>
<evidence type="ECO:0000313" key="3">
    <source>
        <dbReference type="Proteomes" id="UP001387100"/>
    </source>
</evidence>
<organism evidence="2 3">
    <name type="scientific">Pseudokineococcus basanitobsidens</name>
    <dbReference type="NCBI Taxonomy" id="1926649"/>
    <lineage>
        <taxon>Bacteria</taxon>
        <taxon>Bacillati</taxon>
        <taxon>Actinomycetota</taxon>
        <taxon>Actinomycetes</taxon>
        <taxon>Kineosporiales</taxon>
        <taxon>Kineosporiaceae</taxon>
        <taxon>Pseudokineococcus</taxon>
    </lineage>
</organism>
<evidence type="ECO:0000313" key="2">
    <source>
        <dbReference type="EMBL" id="MEJ5946392.1"/>
    </source>
</evidence>
<gene>
    <name evidence="2" type="ORF">WDZ17_13925</name>
</gene>
<dbReference type="EC" id="2.7.1.121" evidence="2"/>
<evidence type="ECO:0000259" key="1">
    <source>
        <dbReference type="PROSITE" id="PS51481"/>
    </source>
</evidence>
<dbReference type="SUPFAM" id="SSF82549">
    <property type="entry name" value="DAK1/DegV-like"/>
    <property type="match status" value="1"/>
</dbReference>
<reference evidence="2 3" key="1">
    <citation type="journal article" date="2017" name="Int. J. Syst. Evol. Microbiol.">
        <title>Pseudokineococcus basanitobsidens sp. nov., isolated from volcanic rock.</title>
        <authorList>
            <person name="Lee D.W."/>
            <person name="Park M.Y."/>
            <person name="Kim J.J."/>
            <person name="Kim B.S."/>
        </authorList>
    </citation>
    <scope>NUCLEOTIDE SEQUENCE [LARGE SCALE GENOMIC DNA]</scope>
    <source>
        <strain evidence="2 3">DSM 103726</strain>
    </source>
</reference>
<dbReference type="EMBL" id="JBBIAA010000021">
    <property type="protein sequence ID" value="MEJ5946392.1"/>
    <property type="molecule type" value="Genomic_DNA"/>
</dbReference>
<sequence length="333" mass="34716">MKKFINSPATVVDDYLHGLSSAHGAILEWDPENRVLQRRDPPSTPKVGLVGGGGSGCEPTHTGFVGHGMLDAAVPGQIFTSPVPSQIVAATRRAENGKGVLHVIKNFTGEVMNFGMAEEILYFEHLDLAQVIVNDDVSIADDGETAGRRGLGATVLVEKVAGAAAEEGMELHALTSLAESVVARSGTFGVGLSSCTSPARGKPVYDLAESEMDLGIGISGEPGRGAVPLLPARGIAALMVDEVLSDLSPATGAKVLMLVNGMGATPHQELYLMAGELEAAARAQGVAVERQLVGSFVTSLDQAGVAVTFLELTDELTRLWDAPVETAALRWGR</sequence>
<keyword evidence="2" id="KW-0418">Kinase</keyword>